<dbReference type="InterPro" id="IPR002867">
    <property type="entry name" value="IBR_dom"/>
</dbReference>
<dbReference type="InterPro" id="IPR044066">
    <property type="entry name" value="TRIAD_supradom"/>
</dbReference>
<evidence type="ECO:0000313" key="11">
    <source>
        <dbReference type="Proteomes" id="UP000799766"/>
    </source>
</evidence>
<evidence type="ECO:0000259" key="9">
    <source>
        <dbReference type="PROSITE" id="PS51873"/>
    </source>
</evidence>
<keyword evidence="6" id="KW-0863">Zinc-finger</keyword>
<evidence type="ECO:0000256" key="2">
    <source>
        <dbReference type="ARBA" id="ARBA00012251"/>
    </source>
</evidence>
<reference evidence="10" key="1">
    <citation type="journal article" date="2020" name="Stud. Mycol.">
        <title>101 Dothideomycetes genomes: a test case for predicting lifestyles and emergence of pathogens.</title>
        <authorList>
            <person name="Haridas S."/>
            <person name="Albert R."/>
            <person name="Binder M."/>
            <person name="Bloem J."/>
            <person name="Labutti K."/>
            <person name="Salamov A."/>
            <person name="Andreopoulos B."/>
            <person name="Baker S."/>
            <person name="Barry K."/>
            <person name="Bills G."/>
            <person name="Bluhm B."/>
            <person name="Cannon C."/>
            <person name="Castanera R."/>
            <person name="Culley D."/>
            <person name="Daum C."/>
            <person name="Ezra D."/>
            <person name="Gonzalez J."/>
            <person name="Henrissat B."/>
            <person name="Kuo A."/>
            <person name="Liang C."/>
            <person name="Lipzen A."/>
            <person name="Lutzoni F."/>
            <person name="Magnuson J."/>
            <person name="Mondo S."/>
            <person name="Nolan M."/>
            <person name="Ohm R."/>
            <person name="Pangilinan J."/>
            <person name="Park H.-J."/>
            <person name="Ramirez L."/>
            <person name="Alfaro M."/>
            <person name="Sun H."/>
            <person name="Tritt A."/>
            <person name="Yoshinaga Y."/>
            <person name="Zwiers L.-H."/>
            <person name="Turgeon B."/>
            <person name="Goodwin S."/>
            <person name="Spatafora J."/>
            <person name="Crous P."/>
            <person name="Grigoriev I."/>
        </authorList>
    </citation>
    <scope>NUCLEOTIDE SEQUENCE</scope>
    <source>
        <strain evidence="10">ATCC 16933</strain>
    </source>
</reference>
<dbReference type="GO" id="GO:0016567">
    <property type="term" value="P:protein ubiquitination"/>
    <property type="evidence" value="ECO:0007669"/>
    <property type="project" value="InterPro"/>
</dbReference>
<keyword evidence="3" id="KW-0808">Transferase</keyword>
<keyword evidence="8" id="KW-0862">Zinc</keyword>
<keyword evidence="7" id="KW-0833">Ubl conjugation pathway</keyword>
<evidence type="ECO:0000256" key="3">
    <source>
        <dbReference type="ARBA" id="ARBA00022679"/>
    </source>
</evidence>
<dbReference type="GO" id="GO:0061630">
    <property type="term" value="F:ubiquitin protein ligase activity"/>
    <property type="evidence" value="ECO:0007669"/>
    <property type="project" value="UniProtKB-EC"/>
</dbReference>
<gene>
    <name evidence="10" type="ORF">BDY21DRAFT_257925</name>
</gene>
<dbReference type="AlphaFoldDB" id="A0A6A6NWG1"/>
<evidence type="ECO:0000256" key="1">
    <source>
        <dbReference type="ARBA" id="ARBA00001798"/>
    </source>
</evidence>
<dbReference type="SUPFAM" id="SSF57850">
    <property type="entry name" value="RING/U-box"/>
    <property type="match status" value="1"/>
</dbReference>
<keyword evidence="4" id="KW-0479">Metal-binding</keyword>
<dbReference type="EC" id="2.3.2.31" evidence="2"/>
<evidence type="ECO:0000256" key="5">
    <source>
        <dbReference type="ARBA" id="ARBA00022737"/>
    </source>
</evidence>
<dbReference type="EMBL" id="MU001685">
    <property type="protein sequence ID" value="KAF2455807.1"/>
    <property type="molecule type" value="Genomic_DNA"/>
</dbReference>
<feature type="non-terminal residue" evidence="10">
    <location>
        <position position="173"/>
    </location>
</feature>
<evidence type="ECO:0000256" key="6">
    <source>
        <dbReference type="ARBA" id="ARBA00022771"/>
    </source>
</evidence>
<dbReference type="Gene3D" id="1.20.120.1750">
    <property type="match status" value="1"/>
</dbReference>
<feature type="domain" description="RING-type" evidence="9">
    <location>
        <begin position="1"/>
        <end position="173"/>
    </location>
</feature>
<dbReference type="InterPro" id="IPR031127">
    <property type="entry name" value="E3_UB_ligase_RBR"/>
</dbReference>
<dbReference type="Proteomes" id="UP000799766">
    <property type="component" value="Unassembled WGS sequence"/>
</dbReference>
<dbReference type="Pfam" id="PF01485">
    <property type="entry name" value="IBR"/>
    <property type="match status" value="1"/>
</dbReference>
<dbReference type="PROSITE" id="PS51873">
    <property type="entry name" value="TRIAD"/>
    <property type="match status" value="1"/>
</dbReference>
<sequence length="173" mass="19332">CIRDYFKFCTKDASAMPPRCCYGVVIKLHQVGGWLEEDERERFKVRWQEWAEKDPAYCPEKRCSVFLPRASSSVGSTATSIIPPGDVTLACPSCTTAVCALCRRTAHPSSPCPTTDPEEDAMVAQLAAWGYRRCPRCRMGLRRMYGCSHMMCRCGAHFCWGCLKPINVCSGVC</sequence>
<dbReference type="GO" id="GO:0008270">
    <property type="term" value="F:zinc ion binding"/>
    <property type="evidence" value="ECO:0007669"/>
    <property type="project" value="UniProtKB-KW"/>
</dbReference>
<dbReference type="Pfam" id="PF26200">
    <property type="entry name" value="Rcat_RNF216"/>
    <property type="match status" value="1"/>
</dbReference>
<name>A0A6A6NWG1_9PEZI</name>
<dbReference type="PANTHER" id="PTHR11685">
    <property type="entry name" value="RBR FAMILY RING FINGER AND IBR DOMAIN-CONTAINING"/>
    <property type="match status" value="1"/>
</dbReference>
<evidence type="ECO:0000256" key="4">
    <source>
        <dbReference type="ARBA" id="ARBA00022723"/>
    </source>
</evidence>
<evidence type="ECO:0000256" key="8">
    <source>
        <dbReference type="ARBA" id="ARBA00022833"/>
    </source>
</evidence>
<evidence type="ECO:0000256" key="7">
    <source>
        <dbReference type="ARBA" id="ARBA00022786"/>
    </source>
</evidence>
<dbReference type="OrthoDB" id="10009520at2759"/>
<keyword evidence="11" id="KW-1185">Reference proteome</keyword>
<accession>A0A6A6NWG1</accession>
<keyword evidence="5" id="KW-0677">Repeat</keyword>
<organism evidence="10 11">
    <name type="scientific">Lineolata rhizophorae</name>
    <dbReference type="NCBI Taxonomy" id="578093"/>
    <lineage>
        <taxon>Eukaryota</taxon>
        <taxon>Fungi</taxon>
        <taxon>Dikarya</taxon>
        <taxon>Ascomycota</taxon>
        <taxon>Pezizomycotina</taxon>
        <taxon>Dothideomycetes</taxon>
        <taxon>Dothideomycetes incertae sedis</taxon>
        <taxon>Lineolatales</taxon>
        <taxon>Lineolataceae</taxon>
        <taxon>Lineolata</taxon>
    </lineage>
</organism>
<proteinExistence type="predicted"/>
<feature type="non-terminal residue" evidence="10">
    <location>
        <position position="1"/>
    </location>
</feature>
<protein>
    <recommendedName>
        <fullName evidence="2">RBR-type E3 ubiquitin transferase</fullName>
        <ecNumber evidence="2">2.3.2.31</ecNumber>
    </recommendedName>
</protein>
<evidence type="ECO:0000313" key="10">
    <source>
        <dbReference type="EMBL" id="KAF2455807.1"/>
    </source>
</evidence>
<comment type="catalytic activity">
    <reaction evidence="1">
        <text>[E2 ubiquitin-conjugating enzyme]-S-ubiquitinyl-L-cysteine + [acceptor protein]-L-lysine = [E2 ubiquitin-conjugating enzyme]-L-cysteine + [acceptor protein]-N(6)-ubiquitinyl-L-lysine.</text>
        <dbReference type="EC" id="2.3.2.31"/>
    </reaction>
</comment>